<name>A0A8J4A1S0_9ACTN</name>
<accession>A0A8J4A1S0</accession>
<dbReference type="EMBL" id="BOPH01000098">
    <property type="protein sequence ID" value="GIJ72255.1"/>
    <property type="molecule type" value="Genomic_DNA"/>
</dbReference>
<dbReference type="AlphaFoldDB" id="A0A8J4A1S0"/>
<evidence type="ECO:0000313" key="2">
    <source>
        <dbReference type="Proteomes" id="UP000635606"/>
    </source>
</evidence>
<keyword evidence="2" id="KW-1185">Reference proteome</keyword>
<reference evidence="1" key="1">
    <citation type="submission" date="2021-01" db="EMBL/GenBank/DDBJ databases">
        <title>Whole genome shotgun sequence of Virgisporangium ochraceum NBRC 16418.</title>
        <authorList>
            <person name="Komaki H."/>
            <person name="Tamura T."/>
        </authorList>
    </citation>
    <scope>NUCLEOTIDE SEQUENCE</scope>
    <source>
        <strain evidence="1">NBRC 16418</strain>
    </source>
</reference>
<proteinExistence type="predicted"/>
<organism evidence="1 2">
    <name type="scientific">Virgisporangium ochraceum</name>
    <dbReference type="NCBI Taxonomy" id="65505"/>
    <lineage>
        <taxon>Bacteria</taxon>
        <taxon>Bacillati</taxon>
        <taxon>Actinomycetota</taxon>
        <taxon>Actinomycetes</taxon>
        <taxon>Micromonosporales</taxon>
        <taxon>Micromonosporaceae</taxon>
        <taxon>Virgisporangium</taxon>
    </lineage>
</organism>
<evidence type="ECO:0000313" key="1">
    <source>
        <dbReference type="EMBL" id="GIJ72255.1"/>
    </source>
</evidence>
<comment type="caution">
    <text evidence="1">The sequence shown here is derived from an EMBL/GenBank/DDBJ whole genome shotgun (WGS) entry which is preliminary data.</text>
</comment>
<gene>
    <name evidence="1" type="ORF">Voc01_071720</name>
</gene>
<protein>
    <submittedName>
        <fullName evidence="1">Uncharacterized protein</fullName>
    </submittedName>
</protein>
<dbReference type="Proteomes" id="UP000635606">
    <property type="component" value="Unassembled WGS sequence"/>
</dbReference>
<sequence length="113" mass="12294">MVSATRRSGIFRGGIYLVGAFRPWTRLTDPAALTRLFHDGGAATPTVEAEDGTHPLADPDDWWKIVLGTGYRATVERLGAAAARRVRAASVGHLRSHGVAELRTNVVYARARR</sequence>